<dbReference type="GO" id="GO:0005634">
    <property type="term" value="C:nucleus"/>
    <property type="evidence" value="ECO:0007669"/>
    <property type="project" value="UniProtKB-SubCell"/>
</dbReference>
<evidence type="ECO:0000313" key="5">
    <source>
        <dbReference type="Proteomes" id="UP001064489"/>
    </source>
</evidence>
<feature type="compositionally biased region" description="Polar residues" evidence="3">
    <location>
        <begin position="93"/>
        <end position="103"/>
    </location>
</feature>
<sequence>MVEKGKTSTPPTSLLVDFLSSSRSQDLARDEVISRLTAACFGGRLQDIVALPSDLLTKRGDFLIAELGEVVEMEETVRDVKESKKKKKRKSSCNFISSDQQQLSSSHKKRKSSTRVVSPYFQKEVSKKKDNGSDFEEEKTAFCDGKCKLVTEINSSFKSFDDLLSRFAYKGDSIAHLHVRKVGKQKQELLNGCNEEERRKAHLQVRKVSPYFQTATEDTKTKQEISPKNSMAHLPVRKAGCKDSKTKQEISQGTRKGESKNSIEDHLQARKVSPYFQTATVRKQEQEVLNGCKEEEEISQGSRKAETKKSIALSQVQMVSPYFKTVTARCKDSNTKQEISQGTRKGESKNSLEDHLQARKVSPYFQTATVRKQEQEVLNGCKEEEEISQGRRKAETKKSIALSQVQMVSPYFKTATARCKESNTKQEISQGTRKGESKNSLEDHLQARKVSPYFQTATVRKQEQEVLNGCKEEEEILQGRRKGETKKSIALSQVRKVSPYFKTATAGCKDSKTKQEISQGKTKCERKKQKVLNVCKDEEISQGKTKGESKKQKVLNGCKDSKTKLKPPKPCAKSCRKKVKLSPYFNNVAKQEEIADGGITSPEETKKPVHKKLKNVPKEEEIADGGIASLEETKTPGHKKKKKPSQVLTAAQKRDKAYLRKTPDNTWIPPPSGLDVPLLQENQVHDPWRVLVICMLLNITSGKQARRVITKLFRLCPDAKTATEVPAEEIEKVIQTLGLQKKRSMMIQRMSQEYLREDWTHVTQLHGIGKYAADAYAIFCTGNWEQVHPKDHKLTKYWDLLKSEGTDKTEIS</sequence>
<dbReference type="GO" id="GO:0003677">
    <property type="term" value="F:DNA binding"/>
    <property type="evidence" value="ECO:0007669"/>
    <property type="project" value="InterPro"/>
</dbReference>
<dbReference type="Gene3D" id="1.10.340.30">
    <property type="entry name" value="Hypothetical protein, domain 2"/>
    <property type="match status" value="1"/>
</dbReference>
<dbReference type="InterPro" id="IPR045138">
    <property type="entry name" value="MeCP2/MBD4"/>
</dbReference>
<comment type="subcellular location">
    <subcellularLocation>
        <location evidence="1">Nucleus</location>
    </subcellularLocation>
</comment>
<protein>
    <recommendedName>
        <fullName evidence="6">HhH-GPD domain-containing protein</fullName>
    </recommendedName>
</protein>
<evidence type="ECO:0000313" key="4">
    <source>
        <dbReference type="EMBL" id="KAI9174648.1"/>
    </source>
</evidence>
<evidence type="ECO:0000256" key="3">
    <source>
        <dbReference type="SAM" id="MobiDB-lite"/>
    </source>
</evidence>
<name>A0AAD5NPU0_ACENE</name>
<dbReference type="GO" id="GO:0003824">
    <property type="term" value="F:catalytic activity"/>
    <property type="evidence" value="ECO:0007669"/>
    <property type="project" value="InterPro"/>
</dbReference>
<gene>
    <name evidence="4" type="ORF">LWI28_020611</name>
</gene>
<feature type="region of interest" description="Disordered" evidence="3">
    <location>
        <begin position="239"/>
        <end position="263"/>
    </location>
</feature>
<dbReference type="AlphaFoldDB" id="A0AAD5NPU0"/>
<feature type="region of interest" description="Disordered" evidence="3">
    <location>
        <begin position="333"/>
        <end position="353"/>
    </location>
</feature>
<reference evidence="4" key="1">
    <citation type="journal article" date="2022" name="Plant J.">
        <title>Strategies of tolerance reflected in two North American maple genomes.</title>
        <authorList>
            <person name="McEvoy S.L."/>
            <person name="Sezen U.U."/>
            <person name="Trouern-Trend A."/>
            <person name="McMahon S.M."/>
            <person name="Schaberg P.G."/>
            <person name="Yang J."/>
            <person name="Wegrzyn J.L."/>
            <person name="Swenson N.G."/>
        </authorList>
    </citation>
    <scope>NUCLEOTIDE SEQUENCE</scope>
    <source>
        <strain evidence="4">91603</strain>
    </source>
</reference>
<feature type="region of interest" description="Disordered" evidence="3">
    <location>
        <begin position="91"/>
        <end position="116"/>
    </location>
</feature>
<dbReference type="Proteomes" id="UP001064489">
    <property type="component" value="Chromosome 8"/>
</dbReference>
<dbReference type="PANTHER" id="PTHR15074:SF0">
    <property type="entry name" value="METHYL-CPG-BINDING DOMAIN PROTEIN 4-LIKE PROTEIN"/>
    <property type="match status" value="1"/>
</dbReference>
<dbReference type="InterPro" id="IPR011257">
    <property type="entry name" value="DNA_glycosylase"/>
</dbReference>
<organism evidence="4 5">
    <name type="scientific">Acer negundo</name>
    <name type="common">Box elder</name>
    <dbReference type="NCBI Taxonomy" id="4023"/>
    <lineage>
        <taxon>Eukaryota</taxon>
        <taxon>Viridiplantae</taxon>
        <taxon>Streptophyta</taxon>
        <taxon>Embryophyta</taxon>
        <taxon>Tracheophyta</taxon>
        <taxon>Spermatophyta</taxon>
        <taxon>Magnoliopsida</taxon>
        <taxon>eudicotyledons</taxon>
        <taxon>Gunneridae</taxon>
        <taxon>Pentapetalae</taxon>
        <taxon>rosids</taxon>
        <taxon>malvids</taxon>
        <taxon>Sapindales</taxon>
        <taxon>Sapindaceae</taxon>
        <taxon>Hippocastanoideae</taxon>
        <taxon>Acereae</taxon>
        <taxon>Acer</taxon>
    </lineage>
</organism>
<feature type="compositionally biased region" description="Basic and acidic residues" evidence="3">
    <location>
        <begin position="344"/>
        <end position="353"/>
    </location>
</feature>
<dbReference type="PANTHER" id="PTHR15074">
    <property type="entry name" value="METHYL-CPG-BINDING PROTEIN"/>
    <property type="match status" value="1"/>
</dbReference>
<evidence type="ECO:0000256" key="2">
    <source>
        <dbReference type="ARBA" id="ARBA00023242"/>
    </source>
</evidence>
<proteinExistence type="predicted"/>
<accession>A0AAD5NPU0</accession>
<keyword evidence="5" id="KW-1185">Reference proteome</keyword>
<feature type="compositionally biased region" description="Basic and acidic residues" evidence="3">
    <location>
        <begin position="433"/>
        <end position="442"/>
    </location>
</feature>
<evidence type="ECO:0008006" key="6">
    <source>
        <dbReference type="Google" id="ProtNLM"/>
    </source>
</evidence>
<dbReference type="EMBL" id="JAJSOW010000103">
    <property type="protein sequence ID" value="KAI9174648.1"/>
    <property type="molecule type" value="Genomic_DNA"/>
</dbReference>
<evidence type="ECO:0000256" key="1">
    <source>
        <dbReference type="ARBA" id="ARBA00004123"/>
    </source>
</evidence>
<feature type="region of interest" description="Disordered" evidence="3">
    <location>
        <begin position="624"/>
        <end position="655"/>
    </location>
</feature>
<dbReference type="SUPFAM" id="SSF48150">
    <property type="entry name" value="DNA-glycosylase"/>
    <property type="match status" value="1"/>
</dbReference>
<comment type="caution">
    <text evidence="4">The sequence shown here is derived from an EMBL/GenBank/DDBJ whole genome shotgun (WGS) entry which is preliminary data.</text>
</comment>
<dbReference type="GO" id="GO:0006281">
    <property type="term" value="P:DNA repair"/>
    <property type="evidence" value="ECO:0007669"/>
    <property type="project" value="InterPro"/>
</dbReference>
<keyword evidence="2" id="KW-0539">Nucleus</keyword>
<reference evidence="4" key="2">
    <citation type="submission" date="2023-02" db="EMBL/GenBank/DDBJ databases">
        <authorList>
            <person name="Swenson N.G."/>
            <person name="Wegrzyn J.L."/>
            <person name="Mcevoy S.L."/>
        </authorList>
    </citation>
    <scope>NUCLEOTIDE SEQUENCE</scope>
    <source>
        <strain evidence="4">91603</strain>
        <tissue evidence="4">Leaf</tissue>
    </source>
</reference>
<feature type="region of interest" description="Disordered" evidence="3">
    <location>
        <begin position="420"/>
        <end position="442"/>
    </location>
</feature>